<evidence type="ECO:0000313" key="2">
    <source>
        <dbReference type="EMBL" id="SHF47532.1"/>
    </source>
</evidence>
<dbReference type="EMBL" id="FQUZ01000024">
    <property type="protein sequence ID" value="SHF47532.1"/>
    <property type="molecule type" value="Genomic_DNA"/>
</dbReference>
<evidence type="ECO:0000313" key="3">
    <source>
        <dbReference type="Proteomes" id="UP000184327"/>
    </source>
</evidence>
<reference evidence="2 3" key="1">
    <citation type="submission" date="2016-11" db="EMBL/GenBank/DDBJ databases">
        <authorList>
            <person name="Jaros S."/>
            <person name="Januszkiewicz K."/>
            <person name="Wedrychowicz H."/>
        </authorList>
    </citation>
    <scope>NUCLEOTIDE SEQUENCE [LARGE SCALE GENOMIC DNA]</scope>
    <source>
        <strain evidence="2 3">DSM 16112</strain>
    </source>
</reference>
<feature type="transmembrane region" description="Helical" evidence="1">
    <location>
        <begin position="91"/>
        <end position="114"/>
    </location>
</feature>
<gene>
    <name evidence="2" type="ORF">SAMN02745117_02014</name>
</gene>
<dbReference type="InterPro" id="IPR007404">
    <property type="entry name" value="YdjM-like"/>
</dbReference>
<dbReference type="Pfam" id="PF04307">
    <property type="entry name" value="YdjM"/>
    <property type="match status" value="1"/>
</dbReference>
<dbReference type="Proteomes" id="UP000184327">
    <property type="component" value="Unassembled WGS sequence"/>
</dbReference>
<organism evidence="2 3">
    <name type="scientific">Lampropedia hyalina DSM 16112</name>
    <dbReference type="NCBI Taxonomy" id="1122156"/>
    <lineage>
        <taxon>Bacteria</taxon>
        <taxon>Pseudomonadati</taxon>
        <taxon>Pseudomonadota</taxon>
        <taxon>Betaproteobacteria</taxon>
        <taxon>Burkholderiales</taxon>
        <taxon>Comamonadaceae</taxon>
        <taxon>Lampropedia</taxon>
    </lineage>
</organism>
<dbReference type="OrthoDB" id="9781927at2"/>
<sequence length="343" mass="37899">MDSLSQAVLGASLMAAVLPASQRRKALLAGAALGTLPDLDTFIVPWFTQTPVNLFTWHRGPSHALWVLALLAWLLWWLWKPRSQAIRAAPWQWLLGIELVLLTHTLLDALTIYGTQLWWPWPGNPVMWGSLFIIDPLYTVPLLLGVLAAVAGGARRWAGVAVSLGLLLSTAYIGWSLGAKHWATQAIRQSAVAQGLGDMPLLVTPTPLNTVLWRAILMTPDGYAIGYRSLLDGPAPVSFTHYPNDSHLLDGLANTSEDIARLRWFTSGFVSARVDGNRLLLQDLRMGTEGSYTFTFAVAEQSGTTSHAQTDWQVLQPAIQVDIPMNAKEQWQQTWQRLQNPAR</sequence>
<evidence type="ECO:0000256" key="1">
    <source>
        <dbReference type="SAM" id="Phobius"/>
    </source>
</evidence>
<dbReference type="STRING" id="1122156.SAMN02745117_02014"/>
<accession>A0A1M5BZB0</accession>
<keyword evidence="1" id="KW-0472">Membrane</keyword>
<keyword evidence="1" id="KW-1133">Transmembrane helix</keyword>
<dbReference type="PANTHER" id="PTHR40031:SF1">
    <property type="entry name" value="MEMBRANE-BOUND METAL-DEPENDENT HYDROLASE"/>
    <property type="match status" value="1"/>
</dbReference>
<proteinExistence type="predicted"/>
<feature type="transmembrane region" description="Helical" evidence="1">
    <location>
        <begin position="157"/>
        <end position="175"/>
    </location>
</feature>
<keyword evidence="3" id="KW-1185">Reference proteome</keyword>
<name>A0A1M5BZB0_9BURK</name>
<dbReference type="PANTHER" id="PTHR40031">
    <property type="entry name" value="HYPOTHETICAL MEMBRANE SPANNING PROTEIN"/>
    <property type="match status" value="1"/>
</dbReference>
<dbReference type="AlphaFoldDB" id="A0A1M5BZB0"/>
<feature type="transmembrane region" description="Helical" evidence="1">
    <location>
        <begin position="63"/>
        <end position="79"/>
    </location>
</feature>
<dbReference type="InterPro" id="IPR053170">
    <property type="entry name" value="Transcription_regulator"/>
</dbReference>
<protein>
    <submittedName>
        <fullName evidence="2">Inner membrane protein</fullName>
    </submittedName>
</protein>
<feature type="transmembrane region" description="Helical" evidence="1">
    <location>
        <begin position="126"/>
        <end position="150"/>
    </location>
</feature>
<keyword evidence="1" id="KW-0812">Transmembrane</keyword>
<dbReference type="RefSeq" id="WP_073356561.1">
    <property type="nucleotide sequence ID" value="NZ_FQUZ01000024.1"/>
</dbReference>